<organism evidence="2 3">
    <name type="scientific">Stigmatella erecta</name>
    <dbReference type="NCBI Taxonomy" id="83460"/>
    <lineage>
        <taxon>Bacteria</taxon>
        <taxon>Pseudomonadati</taxon>
        <taxon>Myxococcota</taxon>
        <taxon>Myxococcia</taxon>
        <taxon>Myxococcales</taxon>
        <taxon>Cystobacterineae</taxon>
        <taxon>Archangiaceae</taxon>
        <taxon>Stigmatella</taxon>
    </lineage>
</organism>
<feature type="chain" id="PRO_5011446404" evidence="1">
    <location>
        <begin position="21"/>
        <end position="123"/>
    </location>
</feature>
<dbReference type="AlphaFoldDB" id="A0A1I0DE93"/>
<sequence>MVLAGRVWVALMLVAGPAKPASTEALKQKAERLEAEARALVNPEGCSKVEECELAGLGQKACGGPRAFVVYCSRTTDAKALQTKLEALLKAEREWQEAAGIMSNCALTRRPRPQWVEGVCRLR</sequence>
<feature type="signal peptide" evidence="1">
    <location>
        <begin position="1"/>
        <end position="20"/>
    </location>
</feature>
<dbReference type="EMBL" id="FOIJ01000002">
    <property type="protein sequence ID" value="SET30344.1"/>
    <property type="molecule type" value="Genomic_DNA"/>
</dbReference>
<evidence type="ECO:0000313" key="2">
    <source>
        <dbReference type="EMBL" id="SET30344.1"/>
    </source>
</evidence>
<evidence type="ECO:0000313" key="3">
    <source>
        <dbReference type="Proteomes" id="UP000199181"/>
    </source>
</evidence>
<keyword evidence="1" id="KW-0732">Signal</keyword>
<gene>
    <name evidence="2" type="ORF">SAMN05443639_102486</name>
</gene>
<name>A0A1I0DE93_9BACT</name>
<evidence type="ECO:0000256" key="1">
    <source>
        <dbReference type="SAM" id="SignalP"/>
    </source>
</evidence>
<dbReference type="RefSeq" id="WP_093516772.1">
    <property type="nucleotide sequence ID" value="NZ_FOIJ01000002.1"/>
</dbReference>
<reference evidence="3" key="1">
    <citation type="submission" date="2016-10" db="EMBL/GenBank/DDBJ databases">
        <authorList>
            <person name="Varghese N."/>
            <person name="Submissions S."/>
        </authorList>
    </citation>
    <scope>NUCLEOTIDE SEQUENCE [LARGE SCALE GENOMIC DNA]</scope>
    <source>
        <strain evidence="3">DSM 16858</strain>
    </source>
</reference>
<proteinExistence type="predicted"/>
<dbReference type="Proteomes" id="UP000199181">
    <property type="component" value="Unassembled WGS sequence"/>
</dbReference>
<accession>A0A1I0DE93</accession>
<keyword evidence="3" id="KW-1185">Reference proteome</keyword>
<protein>
    <submittedName>
        <fullName evidence="2">Uncharacterized protein</fullName>
    </submittedName>
</protein>